<dbReference type="CDD" id="cd18186">
    <property type="entry name" value="BTB_POZ_ZBTB_KLHL-like"/>
    <property type="match status" value="1"/>
</dbReference>
<name>D7L8N6_ARALL</name>
<protein>
    <submittedName>
        <fullName evidence="5">Predicted protein</fullName>
    </submittedName>
</protein>
<dbReference type="Proteomes" id="UP000008694">
    <property type="component" value="Unassembled WGS sequence"/>
</dbReference>
<evidence type="ECO:0000256" key="2">
    <source>
        <dbReference type="ARBA" id="ARBA00004906"/>
    </source>
</evidence>
<dbReference type="InterPro" id="IPR044784">
    <property type="entry name" value="At1g01640-like"/>
</dbReference>
<evidence type="ECO:0000313" key="5">
    <source>
        <dbReference type="EMBL" id="EFH62056.1"/>
    </source>
</evidence>
<dbReference type="Gene3D" id="3.30.710.10">
    <property type="entry name" value="Potassium Channel Kv1.1, Chain A"/>
    <property type="match status" value="1"/>
</dbReference>
<dbReference type="STRING" id="81972.D7L8N6"/>
<dbReference type="EMBL" id="GL348715">
    <property type="protein sequence ID" value="EFH62056.1"/>
    <property type="molecule type" value="Genomic_DNA"/>
</dbReference>
<dbReference type="Pfam" id="PF00651">
    <property type="entry name" value="BTB"/>
    <property type="match status" value="1"/>
</dbReference>
<dbReference type="PROSITE" id="PS50097">
    <property type="entry name" value="BTB"/>
    <property type="match status" value="1"/>
</dbReference>
<reference evidence="6" key="1">
    <citation type="journal article" date="2011" name="Nat. Genet.">
        <title>The Arabidopsis lyrata genome sequence and the basis of rapid genome size change.</title>
        <authorList>
            <person name="Hu T.T."/>
            <person name="Pattyn P."/>
            <person name="Bakker E.G."/>
            <person name="Cao J."/>
            <person name="Cheng J.-F."/>
            <person name="Clark R.M."/>
            <person name="Fahlgren N."/>
            <person name="Fawcett J.A."/>
            <person name="Grimwood J."/>
            <person name="Gundlach H."/>
            <person name="Haberer G."/>
            <person name="Hollister J.D."/>
            <person name="Ossowski S."/>
            <person name="Ottilar R.P."/>
            <person name="Salamov A.A."/>
            <person name="Schneeberger K."/>
            <person name="Spannagl M."/>
            <person name="Wang X."/>
            <person name="Yang L."/>
            <person name="Nasrallah M.E."/>
            <person name="Bergelson J."/>
            <person name="Carrington J.C."/>
            <person name="Gaut B.S."/>
            <person name="Schmutz J."/>
            <person name="Mayer K.F.X."/>
            <person name="Van de Peer Y."/>
            <person name="Grigoriev I.V."/>
            <person name="Nordborg M."/>
            <person name="Weigel D."/>
            <person name="Guo Y.-L."/>
        </authorList>
    </citation>
    <scope>NUCLEOTIDE SEQUENCE [LARGE SCALE GENOMIC DNA]</scope>
    <source>
        <strain evidence="6">cv. MN47</strain>
    </source>
</reference>
<dbReference type="AlphaFoldDB" id="D7L8N6"/>
<organism evidence="6">
    <name type="scientific">Arabidopsis lyrata subsp. lyrata</name>
    <name type="common">Lyre-leaved rock-cress</name>
    <dbReference type="NCBI Taxonomy" id="81972"/>
    <lineage>
        <taxon>Eukaryota</taxon>
        <taxon>Viridiplantae</taxon>
        <taxon>Streptophyta</taxon>
        <taxon>Embryophyta</taxon>
        <taxon>Tracheophyta</taxon>
        <taxon>Spermatophyta</taxon>
        <taxon>Magnoliopsida</taxon>
        <taxon>eudicotyledons</taxon>
        <taxon>Gunneridae</taxon>
        <taxon>Pentapetalae</taxon>
        <taxon>rosids</taxon>
        <taxon>malvids</taxon>
        <taxon>Brassicales</taxon>
        <taxon>Brassicaceae</taxon>
        <taxon>Camelineae</taxon>
        <taxon>Arabidopsis</taxon>
    </lineage>
</organism>
<dbReference type="PANTHER" id="PTHR47274:SF15">
    <property type="entry name" value="GENOME ASSEMBLY, CHROMOSOME: A05"/>
    <property type="match status" value="1"/>
</dbReference>
<dbReference type="HOGENOM" id="CLU_004253_9_1_1"/>
<dbReference type="UniPathway" id="UPA00143"/>
<evidence type="ECO:0000313" key="6">
    <source>
        <dbReference type="Proteomes" id="UP000008694"/>
    </source>
</evidence>
<sequence>MATQTNKDHFSGGLAKILAEKWQVDVRLKAVDSHEGSVISAHKVILASRSEVFKKMLESDEFKNSAKETITLSEIKQEELEAFVEFIYSDGSMLSAKVKQHAMVLYRAADKYEILQLRDLCRSELISSLNSTNSLDFIELAQTPFDKVLNDAALSYIKTNEFMIGSFDKFKLFVDNYPNLAVEIMMAFLPPSRSCSKCGLKTYHNQTGTSCCNCGFDYPSSI</sequence>
<dbReference type="PANTHER" id="PTHR47274">
    <property type="entry name" value="BTB/POZ DOMAIN CONTAINING PROTEIN, EXPRESSED-RELATED"/>
    <property type="match status" value="1"/>
</dbReference>
<gene>
    <name evidence="5" type="ORF">ARALYDRAFT_673792</name>
</gene>
<dbReference type="KEGG" id="aly:9319754"/>
<dbReference type="SUPFAM" id="SSF54695">
    <property type="entry name" value="POZ domain"/>
    <property type="match status" value="1"/>
</dbReference>
<dbReference type="Gramene" id="Al_scaffold_0003_2989">
    <property type="protein sequence ID" value="Al_scaffold_0003_2989"/>
    <property type="gene ID" value="Al_scaffold_0003_2989"/>
</dbReference>
<dbReference type="InterPro" id="IPR011333">
    <property type="entry name" value="SKP1/BTB/POZ_sf"/>
</dbReference>
<evidence type="ECO:0000256" key="3">
    <source>
        <dbReference type="ARBA" id="ARBA00022786"/>
    </source>
</evidence>
<dbReference type="SMART" id="SM00225">
    <property type="entry name" value="BTB"/>
    <property type="match status" value="1"/>
</dbReference>
<dbReference type="InterPro" id="IPR000210">
    <property type="entry name" value="BTB/POZ_dom"/>
</dbReference>
<dbReference type="eggNOG" id="KOG1987">
    <property type="taxonomic scope" value="Eukaryota"/>
</dbReference>
<keyword evidence="6" id="KW-1185">Reference proteome</keyword>
<feature type="domain" description="BTB" evidence="4">
    <location>
        <begin position="24"/>
        <end position="96"/>
    </location>
</feature>
<evidence type="ECO:0000259" key="4">
    <source>
        <dbReference type="PROSITE" id="PS50097"/>
    </source>
</evidence>
<dbReference type="OrthoDB" id="532951at2759"/>
<proteinExistence type="predicted"/>
<keyword evidence="3" id="KW-0833">Ubl conjugation pathway</keyword>
<accession>D7L8N6</accession>
<comment type="pathway">
    <text evidence="2">Protein modification; protein ubiquitination.</text>
</comment>
<comment type="function">
    <text evidence="1">May act as a substrate-specific adapter of an E3 ubiquitin-protein ligase complex (CUL3-RBX1-BTB) which mediates the ubiquitination and subsequent proteasomal degradation of target proteins.</text>
</comment>
<evidence type="ECO:0000256" key="1">
    <source>
        <dbReference type="ARBA" id="ARBA00002668"/>
    </source>
</evidence>
<dbReference type="GO" id="GO:0016567">
    <property type="term" value="P:protein ubiquitination"/>
    <property type="evidence" value="ECO:0007669"/>
    <property type="project" value="UniProtKB-UniPathway"/>
</dbReference>